<evidence type="ECO:0000256" key="1">
    <source>
        <dbReference type="ARBA" id="ARBA00004141"/>
    </source>
</evidence>
<dbReference type="InterPro" id="IPR004761">
    <property type="entry name" value="Spore_GerAB"/>
</dbReference>
<feature type="transmembrane region" description="Helical" evidence="8">
    <location>
        <begin position="335"/>
        <end position="353"/>
    </location>
</feature>
<comment type="subcellular location">
    <subcellularLocation>
        <location evidence="1">Membrane</location>
        <topology evidence="1">Multi-pass membrane protein</topology>
    </subcellularLocation>
</comment>
<dbReference type="GO" id="GO:0009847">
    <property type="term" value="P:spore germination"/>
    <property type="evidence" value="ECO:0007669"/>
    <property type="project" value="InterPro"/>
</dbReference>
<gene>
    <name evidence="9" type="ORF">D3P08_21200</name>
</gene>
<dbReference type="OrthoDB" id="2930450at2"/>
<evidence type="ECO:0008006" key="11">
    <source>
        <dbReference type="Google" id="ProtNLM"/>
    </source>
</evidence>
<proteinExistence type="inferred from homology"/>
<accession>A0A3A1USA8</accession>
<dbReference type="PANTHER" id="PTHR34975:SF2">
    <property type="entry name" value="SPORE GERMINATION PROTEIN A2"/>
    <property type="match status" value="1"/>
</dbReference>
<evidence type="ECO:0000256" key="4">
    <source>
        <dbReference type="ARBA" id="ARBA00022544"/>
    </source>
</evidence>
<dbReference type="PANTHER" id="PTHR34975">
    <property type="entry name" value="SPORE GERMINATION PROTEIN A2"/>
    <property type="match status" value="1"/>
</dbReference>
<keyword evidence="4" id="KW-0309">Germination</keyword>
<comment type="similarity">
    <text evidence="2">Belongs to the amino acid-polyamine-organocation (APC) superfamily. Spore germination protein (SGP) (TC 2.A.3.9) family.</text>
</comment>
<comment type="caution">
    <text evidence="9">The sequence shown here is derived from an EMBL/GenBank/DDBJ whole genome shotgun (WGS) entry which is preliminary data.</text>
</comment>
<feature type="transmembrane region" description="Helical" evidence="8">
    <location>
        <begin position="365"/>
        <end position="384"/>
    </location>
</feature>
<evidence type="ECO:0000256" key="3">
    <source>
        <dbReference type="ARBA" id="ARBA00022448"/>
    </source>
</evidence>
<evidence type="ECO:0000256" key="6">
    <source>
        <dbReference type="ARBA" id="ARBA00022989"/>
    </source>
</evidence>
<evidence type="ECO:0000313" key="9">
    <source>
        <dbReference type="EMBL" id="RIX50072.1"/>
    </source>
</evidence>
<organism evidence="9 10">
    <name type="scientific">Paenibacillus nanensis</name>
    <dbReference type="NCBI Taxonomy" id="393251"/>
    <lineage>
        <taxon>Bacteria</taxon>
        <taxon>Bacillati</taxon>
        <taxon>Bacillota</taxon>
        <taxon>Bacilli</taxon>
        <taxon>Bacillales</taxon>
        <taxon>Paenibacillaceae</taxon>
        <taxon>Paenibacillus</taxon>
    </lineage>
</organism>
<dbReference type="EMBL" id="QXQA01000016">
    <property type="protein sequence ID" value="RIX50072.1"/>
    <property type="molecule type" value="Genomic_DNA"/>
</dbReference>
<dbReference type="Proteomes" id="UP000266482">
    <property type="component" value="Unassembled WGS sequence"/>
</dbReference>
<protein>
    <recommendedName>
        <fullName evidence="11">GerAB/ArcD/ProY family transporter</fullName>
    </recommendedName>
</protein>
<evidence type="ECO:0000256" key="8">
    <source>
        <dbReference type="SAM" id="Phobius"/>
    </source>
</evidence>
<evidence type="ECO:0000313" key="10">
    <source>
        <dbReference type="Proteomes" id="UP000266482"/>
    </source>
</evidence>
<feature type="transmembrane region" description="Helical" evidence="8">
    <location>
        <begin position="158"/>
        <end position="178"/>
    </location>
</feature>
<keyword evidence="3" id="KW-0813">Transport</keyword>
<feature type="transmembrane region" description="Helical" evidence="8">
    <location>
        <begin position="28"/>
        <end position="50"/>
    </location>
</feature>
<keyword evidence="6 8" id="KW-1133">Transmembrane helix</keyword>
<keyword evidence="5 8" id="KW-0812">Transmembrane</keyword>
<feature type="transmembrane region" description="Helical" evidence="8">
    <location>
        <begin position="57"/>
        <end position="79"/>
    </location>
</feature>
<dbReference type="GO" id="GO:0016020">
    <property type="term" value="C:membrane"/>
    <property type="evidence" value="ECO:0007669"/>
    <property type="project" value="UniProtKB-SubCell"/>
</dbReference>
<evidence type="ECO:0000256" key="5">
    <source>
        <dbReference type="ARBA" id="ARBA00022692"/>
    </source>
</evidence>
<feature type="transmembrane region" description="Helical" evidence="8">
    <location>
        <begin position="134"/>
        <end position="152"/>
    </location>
</feature>
<sequence length="389" mass="44823">MNRISNYFLGSVEQAARIKAGETALIRYLYYMIIMCMLINIMLNVPTFLIERRYDGAVMGILAAVVSGSLCAVVFIKALRQFPNQGLPEIFRSYLPPAIRVPLLLYLGIMWLIAGLIVLITFSRILQRFLDPDIDILILRIFLILICSFLAAGSSRSILYTAEIVILLHVPFVALLLVKALGHEYMDWEAVKAVGQFVRKTPDLEIISVASYIFTGYINMAVFNRFFRKEDKIRGLWLIPLAGFAVLFTTFFIPIGYHGTEGVASFIYVWVSTADSIRMEFGFVERVIYMFLLIYLSISLLFITMTWHVGAELLKDVFSKKQWAQEDDQRFNWTRWLICLLFSPTCIVTLRFLNEKNYLELTDEWLIVRYISEVALVLIVFWLGRKASK</sequence>
<evidence type="ECO:0000256" key="7">
    <source>
        <dbReference type="ARBA" id="ARBA00023136"/>
    </source>
</evidence>
<feature type="transmembrane region" description="Helical" evidence="8">
    <location>
        <begin position="99"/>
        <end position="122"/>
    </location>
</feature>
<reference evidence="9 10" key="1">
    <citation type="submission" date="2018-09" db="EMBL/GenBank/DDBJ databases">
        <title>Paenibacillus aracenensis nov. sp. isolated from a cave in southern Spain.</title>
        <authorList>
            <person name="Jurado V."/>
            <person name="Gutierrez-Patricio S."/>
            <person name="Gonzalez-Pimentel J.L."/>
            <person name="Miller A.Z."/>
            <person name="Laiz L."/>
            <person name="Saiz-Jimenez C."/>
        </authorList>
    </citation>
    <scope>NUCLEOTIDE SEQUENCE [LARGE SCALE GENOMIC DNA]</scope>
    <source>
        <strain evidence="9 10">DSM 22867</strain>
    </source>
</reference>
<keyword evidence="7 8" id="KW-0472">Membrane</keyword>
<feature type="transmembrane region" description="Helical" evidence="8">
    <location>
        <begin position="288"/>
        <end position="314"/>
    </location>
</feature>
<feature type="transmembrane region" description="Helical" evidence="8">
    <location>
        <begin position="235"/>
        <end position="257"/>
    </location>
</feature>
<dbReference type="Pfam" id="PF03845">
    <property type="entry name" value="Spore_permease"/>
    <property type="match status" value="1"/>
</dbReference>
<dbReference type="AlphaFoldDB" id="A0A3A1USA8"/>
<keyword evidence="10" id="KW-1185">Reference proteome</keyword>
<evidence type="ECO:0000256" key="2">
    <source>
        <dbReference type="ARBA" id="ARBA00007998"/>
    </source>
</evidence>
<name>A0A3A1USA8_9BACL</name>